<dbReference type="Proteomes" id="UP000326202">
    <property type="component" value="Chromosome"/>
</dbReference>
<dbReference type="EMBL" id="CP042906">
    <property type="protein sequence ID" value="QEX15585.1"/>
    <property type="molecule type" value="Genomic_DNA"/>
</dbReference>
<keyword evidence="2" id="KW-1185">Reference proteome</keyword>
<protein>
    <submittedName>
        <fullName evidence="1">Uncharacterized protein</fullName>
    </submittedName>
</protein>
<reference evidence="1 2" key="1">
    <citation type="submission" date="2019-08" db="EMBL/GenBank/DDBJ databases">
        <title>Hyperibacter terrae gen. nov., sp. nov. and Hyperibacter viscosus sp. nov., two new members in the family Rhodospirillaceae isolated from the rhizosphere of Hypericum perforatum.</title>
        <authorList>
            <person name="Noviana Z."/>
        </authorList>
    </citation>
    <scope>NUCLEOTIDE SEQUENCE [LARGE SCALE GENOMIC DNA]</scope>
    <source>
        <strain evidence="1 2">R5913</strain>
    </source>
</reference>
<dbReference type="OrthoDB" id="9135253at2"/>
<dbReference type="RefSeq" id="WP_151176024.1">
    <property type="nucleotide sequence ID" value="NZ_CP042906.1"/>
</dbReference>
<evidence type="ECO:0000313" key="1">
    <source>
        <dbReference type="EMBL" id="QEX15585.1"/>
    </source>
</evidence>
<organism evidence="1 2">
    <name type="scientific">Hypericibacter terrae</name>
    <dbReference type="NCBI Taxonomy" id="2602015"/>
    <lineage>
        <taxon>Bacteria</taxon>
        <taxon>Pseudomonadati</taxon>
        <taxon>Pseudomonadota</taxon>
        <taxon>Alphaproteobacteria</taxon>
        <taxon>Rhodospirillales</taxon>
        <taxon>Dongiaceae</taxon>
        <taxon>Hypericibacter</taxon>
    </lineage>
</organism>
<dbReference type="KEGG" id="htq:FRZ44_08720"/>
<proteinExistence type="predicted"/>
<accession>A0A5J6MGJ3</accession>
<evidence type="ECO:0000313" key="2">
    <source>
        <dbReference type="Proteomes" id="UP000326202"/>
    </source>
</evidence>
<name>A0A5J6MGJ3_9PROT</name>
<sequence length="109" mass="11753">MSTSESKIPGGAPPQKGDRYVVLSEFEAGVLTHWLAPYTGGSSRSLPVGLEFVILMEPPSQATAVGAKPDPYERWETVLLEEGDRGAEKYGGYSLSISLSDLKAHCARR</sequence>
<gene>
    <name evidence="1" type="ORF">FRZ44_08720</name>
</gene>
<dbReference type="AlphaFoldDB" id="A0A5J6MGJ3"/>